<feature type="transmembrane region" description="Helical" evidence="7">
    <location>
        <begin position="12"/>
        <end position="35"/>
    </location>
</feature>
<dbReference type="InterPro" id="IPR001128">
    <property type="entry name" value="Cyt_P450"/>
</dbReference>
<dbReference type="Pfam" id="PF00067">
    <property type="entry name" value="p450"/>
    <property type="match status" value="1"/>
</dbReference>
<sequence length="515" mass="59659">MSSIIQILQKLMITKFDIFIIFILSFVSYVIYLVIKYPNRAVGTISRTDIVGPKGVPIFGNLFLILNTKNYFQFEEDMINKYGPLFAFTIPRRGRVIVSNDPQTIEHILKTEFDNYGKSETFHELMYELLGDGIFTVNGHKWKFQRRITSQLFQGKNFRSLIYESIIKESKAVLDILKKHADSGKPIDLQDLFHRFTMDTFGDMSFGVDFGCLTNPEKKSQFVTSFDYAQSALTKRFQNPLWRITEKFSERGRQLRKACNYIDNYVNNMINNHKSKLEDEKKNTTNLLTLFINSIDDDGKKFNDKELRDVVLNLILAGRDTTAQTLSWMMYLIMTNQSVEDPLLQEIDSILSAEMPIPSYDNSKLLKYITATFYETLRLYPIVPVNGKYCFKDNVLPNNTPVFAGEYVEYNLLVMGKDEKIWGEDAKQFNPKRFLNSEDGLRPNQFKFASFHAGPRTCLGQQFATLEATILVAMMFKEFKFKLVPGQKSPPEFREALTLPMKDPLMTEVSYRTKI</sequence>
<keyword evidence="5 6" id="KW-0349">Heme</keyword>
<dbReference type="Gene3D" id="1.10.630.10">
    <property type="entry name" value="Cytochrome P450"/>
    <property type="match status" value="1"/>
</dbReference>
<gene>
    <name evidence="8" type="ORF">F8M41_008608</name>
</gene>
<keyword evidence="4 5" id="KW-0408">Iron</keyword>
<name>A0A8H3X376_GIGMA</name>
<evidence type="ECO:0000256" key="7">
    <source>
        <dbReference type="SAM" id="Phobius"/>
    </source>
</evidence>
<keyword evidence="2 5" id="KW-0479">Metal-binding</keyword>
<accession>A0A8H3X376</accession>
<dbReference type="SUPFAM" id="SSF48264">
    <property type="entry name" value="Cytochrome P450"/>
    <property type="match status" value="1"/>
</dbReference>
<comment type="similarity">
    <text evidence="1 6">Belongs to the cytochrome P450 family.</text>
</comment>
<evidence type="ECO:0000313" key="9">
    <source>
        <dbReference type="Proteomes" id="UP000439903"/>
    </source>
</evidence>
<dbReference type="GO" id="GO:0004497">
    <property type="term" value="F:monooxygenase activity"/>
    <property type="evidence" value="ECO:0007669"/>
    <property type="project" value="UniProtKB-KW"/>
</dbReference>
<dbReference type="GO" id="GO:0016705">
    <property type="term" value="F:oxidoreductase activity, acting on paired donors, with incorporation or reduction of molecular oxygen"/>
    <property type="evidence" value="ECO:0007669"/>
    <property type="project" value="InterPro"/>
</dbReference>
<evidence type="ECO:0000313" key="8">
    <source>
        <dbReference type="EMBL" id="KAF0408122.1"/>
    </source>
</evidence>
<keyword evidence="3 6" id="KW-0560">Oxidoreductase</keyword>
<dbReference type="InterPro" id="IPR002401">
    <property type="entry name" value="Cyt_P450_E_grp-I"/>
</dbReference>
<comment type="cofactor">
    <cofactor evidence="5">
        <name>heme</name>
        <dbReference type="ChEBI" id="CHEBI:30413"/>
    </cofactor>
</comment>
<protein>
    <submittedName>
        <fullName evidence="8">Cytochrome P450</fullName>
    </submittedName>
</protein>
<dbReference type="Proteomes" id="UP000439903">
    <property type="component" value="Unassembled WGS sequence"/>
</dbReference>
<dbReference type="InterPro" id="IPR017972">
    <property type="entry name" value="Cyt_P450_CS"/>
</dbReference>
<dbReference type="GO" id="GO:0005506">
    <property type="term" value="F:iron ion binding"/>
    <property type="evidence" value="ECO:0007669"/>
    <property type="project" value="InterPro"/>
</dbReference>
<evidence type="ECO:0000256" key="5">
    <source>
        <dbReference type="PIRSR" id="PIRSR602401-1"/>
    </source>
</evidence>
<evidence type="ECO:0000256" key="3">
    <source>
        <dbReference type="ARBA" id="ARBA00023002"/>
    </source>
</evidence>
<evidence type="ECO:0000256" key="6">
    <source>
        <dbReference type="RuleBase" id="RU000461"/>
    </source>
</evidence>
<comment type="caution">
    <text evidence="8">The sequence shown here is derived from an EMBL/GenBank/DDBJ whole genome shotgun (WGS) entry which is preliminary data.</text>
</comment>
<dbReference type="AlphaFoldDB" id="A0A8H3X376"/>
<dbReference type="OrthoDB" id="1470350at2759"/>
<dbReference type="PRINTS" id="PR00463">
    <property type="entry name" value="EP450I"/>
</dbReference>
<organism evidence="8 9">
    <name type="scientific">Gigaspora margarita</name>
    <dbReference type="NCBI Taxonomy" id="4874"/>
    <lineage>
        <taxon>Eukaryota</taxon>
        <taxon>Fungi</taxon>
        <taxon>Fungi incertae sedis</taxon>
        <taxon>Mucoromycota</taxon>
        <taxon>Glomeromycotina</taxon>
        <taxon>Glomeromycetes</taxon>
        <taxon>Diversisporales</taxon>
        <taxon>Gigasporaceae</taxon>
        <taxon>Gigaspora</taxon>
    </lineage>
</organism>
<dbReference type="EMBL" id="WTPW01001906">
    <property type="protein sequence ID" value="KAF0408122.1"/>
    <property type="molecule type" value="Genomic_DNA"/>
</dbReference>
<dbReference type="PRINTS" id="PR00385">
    <property type="entry name" value="P450"/>
</dbReference>
<dbReference type="PROSITE" id="PS00086">
    <property type="entry name" value="CYTOCHROME_P450"/>
    <property type="match status" value="1"/>
</dbReference>
<keyword evidence="7" id="KW-1133">Transmembrane helix</keyword>
<dbReference type="InterPro" id="IPR036396">
    <property type="entry name" value="Cyt_P450_sf"/>
</dbReference>
<reference evidence="8 9" key="1">
    <citation type="journal article" date="2019" name="Environ. Microbiol.">
        <title>At the nexus of three kingdoms: the genome of the mycorrhizal fungus Gigaspora margarita provides insights into plant, endobacterial and fungal interactions.</title>
        <authorList>
            <person name="Venice F."/>
            <person name="Ghignone S."/>
            <person name="Salvioli di Fossalunga A."/>
            <person name="Amselem J."/>
            <person name="Novero M."/>
            <person name="Xianan X."/>
            <person name="Sedzielewska Toro K."/>
            <person name="Morin E."/>
            <person name="Lipzen A."/>
            <person name="Grigoriev I.V."/>
            <person name="Henrissat B."/>
            <person name="Martin F.M."/>
            <person name="Bonfante P."/>
        </authorList>
    </citation>
    <scope>NUCLEOTIDE SEQUENCE [LARGE SCALE GENOMIC DNA]</scope>
    <source>
        <strain evidence="8 9">BEG34</strain>
    </source>
</reference>
<dbReference type="PANTHER" id="PTHR24296">
    <property type="entry name" value="CYTOCHROME P450"/>
    <property type="match status" value="1"/>
</dbReference>
<keyword evidence="9" id="KW-1185">Reference proteome</keyword>
<feature type="binding site" description="axial binding residue" evidence="5">
    <location>
        <position position="458"/>
    </location>
    <ligand>
        <name>heme</name>
        <dbReference type="ChEBI" id="CHEBI:30413"/>
    </ligand>
    <ligandPart>
        <name>Fe</name>
        <dbReference type="ChEBI" id="CHEBI:18248"/>
    </ligandPart>
</feature>
<keyword evidence="6" id="KW-0503">Monooxygenase</keyword>
<keyword evidence="7" id="KW-0812">Transmembrane</keyword>
<evidence type="ECO:0000256" key="4">
    <source>
        <dbReference type="ARBA" id="ARBA00023004"/>
    </source>
</evidence>
<evidence type="ECO:0000256" key="1">
    <source>
        <dbReference type="ARBA" id="ARBA00010617"/>
    </source>
</evidence>
<evidence type="ECO:0000256" key="2">
    <source>
        <dbReference type="ARBA" id="ARBA00022723"/>
    </source>
</evidence>
<proteinExistence type="inferred from homology"/>
<keyword evidence="7" id="KW-0472">Membrane</keyword>
<dbReference type="GO" id="GO:0020037">
    <property type="term" value="F:heme binding"/>
    <property type="evidence" value="ECO:0007669"/>
    <property type="project" value="InterPro"/>
</dbReference>
<dbReference type="GO" id="GO:0006629">
    <property type="term" value="P:lipid metabolic process"/>
    <property type="evidence" value="ECO:0007669"/>
    <property type="project" value="UniProtKB-ARBA"/>
</dbReference>